<dbReference type="GO" id="GO:0008515">
    <property type="term" value="F:sucrose transmembrane transporter activity"/>
    <property type="evidence" value="ECO:0007669"/>
    <property type="project" value="UniProtKB-ARBA"/>
</dbReference>
<comment type="subcellular location">
    <subcellularLocation>
        <location evidence="1 10">Cell membrane</location>
        <topology evidence="1 10">Multi-pass membrane protein</topology>
    </subcellularLocation>
</comment>
<dbReference type="InterPro" id="IPR047664">
    <property type="entry name" value="SWEET"/>
</dbReference>
<evidence type="ECO:0000256" key="9">
    <source>
        <dbReference type="ARBA" id="ARBA00023136"/>
    </source>
</evidence>
<evidence type="ECO:0000256" key="7">
    <source>
        <dbReference type="ARBA" id="ARBA00022737"/>
    </source>
</evidence>
<comment type="similarity">
    <text evidence="2 10">Belongs to the SWEET sugar transporter family.</text>
</comment>
<keyword evidence="4" id="KW-1003">Cell membrane</keyword>
<keyword evidence="9 10" id="KW-0472">Membrane</keyword>
<feature type="transmembrane region" description="Helical" evidence="10">
    <location>
        <begin position="105"/>
        <end position="125"/>
    </location>
</feature>
<dbReference type="InterPro" id="IPR004316">
    <property type="entry name" value="SWEET_rpt"/>
</dbReference>
<keyword evidence="3 10" id="KW-0813">Transport</keyword>
<dbReference type="PANTHER" id="PTHR10791:SF157">
    <property type="entry name" value="BIDIRECTIONAL SUGAR TRANSPORTER SWEET"/>
    <property type="match status" value="1"/>
</dbReference>
<dbReference type="Pfam" id="PF03083">
    <property type="entry name" value="MtN3_slv"/>
    <property type="match status" value="2"/>
</dbReference>
<evidence type="ECO:0000256" key="5">
    <source>
        <dbReference type="ARBA" id="ARBA00022597"/>
    </source>
</evidence>
<evidence type="ECO:0000256" key="2">
    <source>
        <dbReference type="ARBA" id="ARBA00007809"/>
    </source>
</evidence>
<reference evidence="11" key="1">
    <citation type="journal article" date="2023" name="Int. J. Mol. Sci.">
        <title>An Insight of Betula platyphylla SWEET Gene Family through Genome-Wide Identification, Expression Profiling and Function Analysis of BpSWEET1c under Cold Stress.</title>
        <authorList>
            <person name="Zhang H."/>
            <person name="Ding Y."/>
            <person name="Yang K."/>
            <person name="Wang X."/>
            <person name="Gao W."/>
            <person name="Xie Q."/>
            <person name="Liu Z."/>
            <person name="Gao C."/>
        </authorList>
    </citation>
    <scope>NUCLEOTIDE SEQUENCE</scope>
</reference>
<name>A0AA96TB43_BETPL</name>
<dbReference type="Gene3D" id="1.20.1280.290">
    <property type="match status" value="2"/>
</dbReference>
<evidence type="ECO:0000256" key="10">
    <source>
        <dbReference type="RuleBase" id="RU910715"/>
    </source>
</evidence>
<protein>
    <recommendedName>
        <fullName evidence="10">Bidirectional sugar transporter SWEET</fullName>
    </recommendedName>
</protein>
<feature type="transmembrane region" description="Helical" evidence="10">
    <location>
        <begin position="131"/>
        <end position="152"/>
    </location>
</feature>
<evidence type="ECO:0000313" key="11">
    <source>
        <dbReference type="EMBL" id="WNV59957.1"/>
    </source>
</evidence>
<keyword evidence="6 10" id="KW-0812">Transmembrane</keyword>
<evidence type="ECO:0000256" key="8">
    <source>
        <dbReference type="ARBA" id="ARBA00022989"/>
    </source>
</evidence>
<dbReference type="PANTHER" id="PTHR10791">
    <property type="entry name" value="RAG1-ACTIVATING PROTEIN 1"/>
    <property type="match status" value="1"/>
</dbReference>
<evidence type="ECO:0000256" key="1">
    <source>
        <dbReference type="ARBA" id="ARBA00004651"/>
    </source>
</evidence>
<dbReference type="FunFam" id="1.20.1280.290:FF:000003">
    <property type="entry name" value="Bidirectional sugar transporter SWEET"/>
    <property type="match status" value="1"/>
</dbReference>
<feature type="transmembrane region" description="Helical" evidence="10">
    <location>
        <begin position="70"/>
        <end position="93"/>
    </location>
</feature>
<evidence type="ECO:0000256" key="6">
    <source>
        <dbReference type="ARBA" id="ARBA00022692"/>
    </source>
</evidence>
<accession>A0AA96TB43</accession>
<sequence length="251" mass="28294">MAINHADQLSFVFGLLGIIVSFLVYLAPLPTFYRIYKKKSTEGFDSLPYSVALFSATLTFYYAFLKTSAFMLIIINSIGFAIESIYLFIYMIYAPGRARIYTAKLLFFFNLGLLGLIVLCTSLIRESSLRLTAVGWICAIFSVCVYAAPLSVMKLVIKTKSVEFMPLSLSFFLTICATMWFVYGLLIKDFFIAAPNILGFIFGTAQMILYIIYKHSNKQVLPESMETTMETFNQMEDSTINGVDQPSESNV</sequence>
<feature type="transmembrane region" description="Helical" evidence="10">
    <location>
        <begin position="164"/>
        <end position="186"/>
    </location>
</feature>
<feature type="transmembrane region" description="Helical" evidence="10">
    <location>
        <begin position="47"/>
        <end position="64"/>
    </location>
</feature>
<evidence type="ECO:0000256" key="4">
    <source>
        <dbReference type="ARBA" id="ARBA00022475"/>
    </source>
</evidence>
<comment type="function">
    <text evidence="10">Mediates both low-affinity uptake and efflux of sugar across the membrane.</text>
</comment>
<dbReference type="GO" id="GO:0005886">
    <property type="term" value="C:plasma membrane"/>
    <property type="evidence" value="ECO:0007669"/>
    <property type="project" value="UniProtKB-SubCell"/>
</dbReference>
<dbReference type="GO" id="GO:0051119">
    <property type="term" value="F:sugar transmembrane transporter activity"/>
    <property type="evidence" value="ECO:0007669"/>
    <property type="project" value="InterPro"/>
</dbReference>
<feature type="transmembrane region" description="Helical" evidence="10">
    <location>
        <begin position="12"/>
        <end position="35"/>
    </location>
</feature>
<feature type="transmembrane region" description="Helical" evidence="10">
    <location>
        <begin position="192"/>
        <end position="213"/>
    </location>
</feature>
<keyword evidence="7" id="KW-0677">Repeat</keyword>
<dbReference type="AlphaFoldDB" id="A0AA96TB43"/>
<dbReference type="EMBL" id="OR361591">
    <property type="protein sequence ID" value="WNV59957.1"/>
    <property type="molecule type" value="mRNA"/>
</dbReference>
<proteinExistence type="evidence at transcript level"/>
<dbReference type="FunFam" id="1.20.1280.290:FF:000001">
    <property type="entry name" value="Bidirectional sugar transporter SWEET"/>
    <property type="match status" value="1"/>
</dbReference>
<evidence type="ECO:0000256" key="3">
    <source>
        <dbReference type="ARBA" id="ARBA00022448"/>
    </source>
</evidence>
<organism evidence="11">
    <name type="scientific">Betula platyphylla</name>
    <name type="common">Asian white birch</name>
    <dbReference type="NCBI Taxonomy" id="78630"/>
    <lineage>
        <taxon>Eukaryota</taxon>
        <taxon>Viridiplantae</taxon>
        <taxon>Streptophyta</taxon>
        <taxon>Embryophyta</taxon>
        <taxon>Tracheophyta</taxon>
        <taxon>Spermatophyta</taxon>
        <taxon>Magnoliopsida</taxon>
        <taxon>eudicotyledons</taxon>
        <taxon>Gunneridae</taxon>
        <taxon>Pentapetalae</taxon>
        <taxon>rosids</taxon>
        <taxon>fabids</taxon>
        <taxon>Fagales</taxon>
        <taxon>Betulaceae</taxon>
        <taxon>Betula</taxon>
    </lineage>
</organism>
<reference evidence="11" key="2">
    <citation type="submission" date="2023-07" db="EMBL/GenBank/DDBJ databases">
        <authorList>
            <person name="Zhang H."/>
            <person name="Ding Y."/>
            <person name="Yang K."/>
            <person name="Wang X."/>
            <person name="Gao W."/>
            <person name="Xie Q."/>
            <person name="Gao C."/>
        </authorList>
    </citation>
    <scope>NUCLEOTIDE SEQUENCE</scope>
</reference>
<keyword evidence="5 10" id="KW-0762">Sugar transport</keyword>
<keyword evidence="8 10" id="KW-1133">Transmembrane helix</keyword>